<evidence type="ECO:0000259" key="1">
    <source>
        <dbReference type="PROSITE" id="PS52002"/>
    </source>
</evidence>
<comment type="caution">
    <text evidence="2">The sequence shown here is derived from an EMBL/GenBank/DDBJ whole genome shotgun (WGS) entry which is preliminary data.</text>
</comment>
<dbReference type="AlphaFoldDB" id="S7W8X5"/>
<dbReference type="VEuPathDB" id="MicrosporidiaDB:SLOPH_2738"/>
<reference evidence="3" key="1">
    <citation type="journal article" date="2013" name="PLoS Genet.">
        <title>The genome of Spraguea lophii and the basis of host-microsporidian interactions.</title>
        <authorList>
            <person name="Campbell S.E."/>
            <person name="Williams T.A."/>
            <person name="Yousuf A."/>
            <person name="Soanes D.M."/>
            <person name="Paszkiewicz K.H."/>
            <person name="Williams B.A.P."/>
        </authorList>
    </citation>
    <scope>NUCLEOTIDE SEQUENCE [LARGE SCALE GENOMIC DNA]</scope>
    <source>
        <strain evidence="3">42_110</strain>
    </source>
</reference>
<dbReference type="OrthoDB" id="429711at2759"/>
<evidence type="ECO:0000313" key="2">
    <source>
        <dbReference type="EMBL" id="EPR78162.1"/>
    </source>
</evidence>
<dbReference type="InterPro" id="IPR047575">
    <property type="entry name" value="Sm"/>
</dbReference>
<keyword evidence="3" id="KW-1185">Reference proteome</keyword>
<organism evidence="2 3">
    <name type="scientific">Spraguea lophii (strain 42_110)</name>
    <name type="common">Microsporidian parasite</name>
    <dbReference type="NCBI Taxonomy" id="1358809"/>
    <lineage>
        <taxon>Eukaryota</taxon>
        <taxon>Fungi</taxon>
        <taxon>Fungi incertae sedis</taxon>
        <taxon>Microsporidia</taxon>
        <taxon>Spragueidae</taxon>
        <taxon>Spraguea</taxon>
    </lineage>
</organism>
<gene>
    <name evidence="2" type="ORF">SLOPH_2738</name>
</gene>
<dbReference type="Pfam" id="PF01423">
    <property type="entry name" value="LSM"/>
    <property type="match status" value="1"/>
</dbReference>
<dbReference type="PROSITE" id="PS52002">
    <property type="entry name" value="SM"/>
    <property type="match status" value="1"/>
</dbReference>
<name>S7W8X5_SPRLO</name>
<dbReference type="InterPro" id="IPR001163">
    <property type="entry name" value="Sm_dom_euk/arc"/>
</dbReference>
<evidence type="ECO:0000313" key="3">
    <source>
        <dbReference type="Proteomes" id="UP000014978"/>
    </source>
</evidence>
<sequence length="69" mass="7974">MPKEHLKSLENKHIMIHLKKEKTFSGILEEFDDHMNISLKNAIEHAEEDIKLGKVIVNGGFIAFIENME</sequence>
<dbReference type="SUPFAM" id="SSF50182">
    <property type="entry name" value="Sm-like ribonucleoproteins"/>
    <property type="match status" value="1"/>
</dbReference>
<proteinExistence type="predicted"/>
<keyword evidence="2" id="KW-0687">Ribonucleoprotein</keyword>
<dbReference type="InterPro" id="IPR010920">
    <property type="entry name" value="LSM_dom_sf"/>
</dbReference>
<dbReference type="GO" id="GO:1990904">
    <property type="term" value="C:ribonucleoprotein complex"/>
    <property type="evidence" value="ECO:0007669"/>
    <property type="project" value="UniProtKB-KW"/>
</dbReference>
<dbReference type="Gene3D" id="2.30.30.100">
    <property type="match status" value="1"/>
</dbReference>
<dbReference type="InParanoid" id="S7W8X5"/>
<accession>S7W8X5</accession>
<protein>
    <submittedName>
        <fullName evidence="2">Small nuclear ribonucleoprotein G</fullName>
    </submittedName>
</protein>
<dbReference type="HOGENOM" id="CLU_076902_11_4_1"/>
<dbReference type="SMART" id="SM00651">
    <property type="entry name" value="Sm"/>
    <property type="match status" value="1"/>
</dbReference>
<dbReference type="GO" id="GO:0003723">
    <property type="term" value="F:RNA binding"/>
    <property type="evidence" value="ECO:0007669"/>
    <property type="project" value="InterPro"/>
</dbReference>
<dbReference type="EMBL" id="ATCN01000985">
    <property type="protein sequence ID" value="EPR78162.1"/>
    <property type="molecule type" value="Genomic_DNA"/>
</dbReference>
<dbReference type="Proteomes" id="UP000014978">
    <property type="component" value="Unassembled WGS sequence"/>
</dbReference>
<feature type="domain" description="Sm" evidence="1">
    <location>
        <begin position="1"/>
        <end position="69"/>
    </location>
</feature>